<evidence type="ECO:0000259" key="3">
    <source>
        <dbReference type="Pfam" id="PF26057"/>
    </source>
</evidence>
<dbReference type="PANTHER" id="PTHR35289:SF1">
    <property type="entry name" value="ATP SYNTHASE 9 MITOCHONDRIAL-RELATED"/>
    <property type="match status" value="1"/>
</dbReference>
<protein>
    <submittedName>
        <fullName evidence="4">Transmembrane protein</fullName>
    </submittedName>
</protein>
<proteinExistence type="predicted"/>
<dbReference type="PANTHER" id="PTHR35289">
    <property type="entry name" value="TRANSMEMBRANE PROTEIN"/>
    <property type="match status" value="1"/>
</dbReference>
<keyword evidence="2 4" id="KW-0812">Transmembrane</keyword>
<name>A0A1D8I1W6_ORYRU</name>
<dbReference type="Pfam" id="PF26057">
    <property type="entry name" value="DUF8018"/>
    <property type="match status" value="1"/>
</dbReference>
<accession>A0A1D8I1W6</accession>
<feature type="transmembrane region" description="Helical" evidence="2">
    <location>
        <begin position="125"/>
        <end position="144"/>
    </location>
</feature>
<feature type="region of interest" description="Disordered" evidence="1">
    <location>
        <begin position="152"/>
        <end position="222"/>
    </location>
</feature>
<sequence length="367" mass="40497">MTRDRMRQSIKGRALCRAFSSRSAGGVIFKVVLKSLQERKKRISSEISSTIYFYMLCIPYLIFFLKISILVFLVFYRIVLPIVQMFSLLTCCSFLILILLFCLILTCLILFRLKKKEDFASPPESIISIFSSLFAILMAVLASGPSVVQAMDHPPVGGSPSEAGPEGSAAPPAGEIALAHTPPSSTFQESTGEMDALMASTTPSVPQTPSVGEPSVNHPLPGEQAMPPALPVMQEAANRAPPYTPYPHPVDEIIGGDSVQSIQRRLLGTNWNPSAHEIKMSRIQAEDLFELKVEIIRKMAGLHPSGDWMGWGARALDNPRTATGEEDLARLHQMLDDLQSRNEQSATFWRLVERVRLRADEDQNSAS</sequence>
<evidence type="ECO:0000256" key="2">
    <source>
        <dbReference type="SAM" id="Phobius"/>
    </source>
</evidence>
<feature type="compositionally biased region" description="Polar residues" evidence="1">
    <location>
        <begin position="199"/>
        <end position="210"/>
    </location>
</feature>
<gene>
    <name evidence="4" type="primary">orf367</name>
</gene>
<dbReference type="AlphaFoldDB" id="A0A1D8I1W6"/>
<keyword evidence="2" id="KW-1133">Transmembrane helix</keyword>
<feature type="transmembrane region" description="Helical" evidence="2">
    <location>
        <begin position="85"/>
        <end position="113"/>
    </location>
</feature>
<feature type="compositionally biased region" description="Low complexity" evidence="1">
    <location>
        <begin position="158"/>
        <end position="175"/>
    </location>
</feature>
<keyword evidence="4" id="KW-0496">Mitochondrion</keyword>
<reference evidence="4" key="1">
    <citation type="submission" date="2016-05" db="EMBL/GenBank/DDBJ databases">
        <title>Multi-step formation and evolution of new cytoplasmic male sterility genes in the plant mitochondrial genomes.</title>
        <authorList>
            <person name="Tang H."/>
            <person name="Zheng X."/>
            <person name="Li C."/>
            <person name="Xie X."/>
            <person name="Chen Y."/>
            <person name="Chen L."/>
            <person name="Zhao X."/>
            <person name="Zheng H."/>
            <person name="Zhou J."/>
            <person name="Ye S."/>
            <person name="Guo J."/>
            <person name="Liu Y.-G."/>
        </authorList>
    </citation>
    <scope>NUCLEOTIDE SEQUENCE</scope>
    <source>
        <strain evidence="4">8W-10</strain>
    </source>
</reference>
<geneLocation type="mitochondrion" evidence="4"/>
<evidence type="ECO:0000313" key="4">
    <source>
        <dbReference type="EMBL" id="AOT98970.1"/>
    </source>
</evidence>
<feature type="domain" description="DUF8018" evidence="3">
    <location>
        <begin position="251"/>
        <end position="352"/>
    </location>
</feature>
<dbReference type="EMBL" id="KX255852">
    <property type="protein sequence ID" value="AOT98970.1"/>
    <property type="molecule type" value="Genomic_DNA"/>
</dbReference>
<organism evidence="4">
    <name type="scientific">Oryza rufipogon</name>
    <name type="common">Brownbeard rice</name>
    <name type="synonym">Asian wild rice</name>
    <dbReference type="NCBI Taxonomy" id="4529"/>
    <lineage>
        <taxon>Eukaryota</taxon>
        <taxon>Viridiplantae</taxon>
        <taxon>Streptophyta</taxon>
        <taxon>Embryophyta</taxon>
        <taxon>Tracheophyta</taxon>
        <taxon>Spermatophyta</taxon>
        <taxon>Magnoliopsida</taxon>
        <taxon>Liliopsida</taxon>
        <taxon>Poales</taxon>
        <taxon>Poaceae</taxon>
        <taxon>BOP clade</taxon>
        <taxon>Oryzoideae</taxon>
        <taxon>Oryzeae</taxon>
        <taxon>Oryzinae</taxon>
        <taxon>Oryza</taxon>
    </lineage>
</organism>
<feature type="transmembrane region" description="Helical" evidence="2">
    <location>
        <begin position="51"/>
        <end position="79"/>
    </location>
</feature>
<feature type="compositionally biased region" description="Polar residues" evidence="1">
    <location>
        <begin position="182"/>
        <end position="191"/>
    </location>
</feature>
<dbReference type="InterPro" id="IPR052694">
    <property type="entry name" value="Mt_uS3-like"/>
</dbReference>
<keyword evidence="2" id="KW-0472">Membrane</keyword>
<evidence type="ECO:0000256" key="1">
    <source>
        <dbReference type="SAM" id="MobiDB-lite"/>
    </source>
</evidence>
<dbReference type="InterPro" id="IPR058331">
    <property type="entry name" value="DUF8018"/>
</dbReference>